<dbReference type="SUPFAM" id="SSF50891">
    <property type="entry name" value="Cyclophilin-like"/>
    <property type="match status" value="1"/>
</dbReference>
<dbReference type="GO" id="GO:0071013">
    <property type="term" value="C:catalytic step 2 spliceosome"/>
    <property type="evidence" value="ECO:0007669"/>
    <property type="project" value="TreeGrafter"/>
</dbReference>
<comment type="function">
    <text evidence="5">PPIases accelerate the folding of proteins. It catalyzes the cis-trans isomerization of proline imidic peptide bonds in oligopeptides.</text>
</comment>
<dbReference type="GO" id="GO:0003755">
    <property type="term" value="F:peptidyl-prolyl cis-trans isomerase activity"/>
    <property type="evidence" value="ECO:0007669"/>
    <property type="project" value="UniProtKB-UniRule"/>
</dbReference>
<protein>
    <recommendedName>
        <fullName evidence="5">Peptidyl-prolyl cis-trans isomerase</fullName>
        <shortName evidence="5">PPIase</shortName>
        <ecNumber evidence="5">5.2.1.8</ecNumber>
    </recommendedName>
</protein>
<dbReference type="AlphaFoldDB" id="A0A5C5FMN3"/>
<dbReference type="InterPro" id="IPR044666">
    <property type="entry name" value="Cyclophilin_A-like"/>
</dbReference>
<evidence type="ECO:0000313" key="8">
    <source>
        <dbReference type="EMBL" id="TNY18060.1"/>
    </source>
</evidence>
<dbReference type="EC" id="5.2.1.8" evidence="5"/>
<evidence type="ECO:0000313" key="9">
    <source>
        <dbReference type="Proteomes" id="UP000311382"/>
    </source>
</evidence>
<feature type="non-terminal residue" evidence="8">
    <location>
        <position position="210"/>
    </location>
</feature>
<keyword evidence="3" id="KW-0539">Nucleus</keyword>
<sequence>MSFVVTEPLTDGVVVLHTSLGDILIELWRRECPKAVRNFVQLCLEGHYDGVPFHRILPGFIAQTGGGDDCIYDEGSFGVETNQRLKFNRRGLVAMAADPTTKSNSSQFFFTLDATPELQNKHTLFGRVTGDSLFNLLKLSDVELAPGSDDKPLYPPVIKSAEVRVDPFEDSDDPVRPRITAEERREQDKAKREMKAERAKERLQGKRKGT</sequence>
<proteinExistence type="inferred from homology"/>
<dbReference type="PANTHER" id="PTHR45625">
    <property type="entry name" value="PEPTIDYL-PROLYL CIS-TRANS ISOMERASE-RELATED"/>
    <property type="match status" value="1"/>
</dbReference>
<evidence type="ECO:0000256" key="5">
    <source>
        <dbReference type="RuleBase" id="RU363019"/>
    </source>
</evidence>
<keyword evidence="9" id="KW-1185">Reference proteome</keyword>
<dbReference type="OrthoDB" id="442970at2759"/>
<reference evidence="8 9" key="1">
    <citation type="submission" date="2019-03" db="EMBL/GenBank/DDBJ databases">
        <title>Rhodosporidium diobovatum UCD-FST 08-225 genome sequencing, assembly, and annotation.</title>
        <authorList>
            <person name="Fakankun I.U."/>
            <person name="Fristensky B."/>
            <person name="Levin D.B."/>
        </authorList>
    </citation>
    <scope>NUCLEOTIDE SEQUENCE [LARGE SCALE GENOMIC DNA]</scope>
    <source>
        <strain evidence="8 9">UCD-FST 08-225</strain>
    </source>
</reference>
<gene>
    <name evidence="8" type="ORF">DMC30DRAFT_419186</name>
</gene>
<dbReference type="InterPro" id="IPR020892">
    <property type="entry name" value="Cyclophilin-type_PPIase_CS"/>
</dbReference>
<dbReference type="PRINTS" id="PR00153">
    <property type="entry name" value="CSAPPISMRASE"/>
</dbReference>
<feature type="region of interest" description="Disordered" evidence="6">
    <location>
        <begin position="164"/>
        <end position="210"/>
    </location>
</feature>
<comment type="similarity">
    <text evidence="4">Belongs to the cyclophilin-type PPIase family. CWC27 subfamily.</text>
</comment>
<dbReference type="STRING" id="5288.A0A5C5FMN3"/>
<feature type="compositionally biased region" description="Basic and acidic residues" evidence="6">
    <location>
        <begin position="164"/>
        <end position="204"/>
    </location>
</feature>
<evidence type="ECO:0000256" key="6">
    <source>
        <dbReference type="SAM" id="MobiDB-lite"/>
    </source>
</evidence>
<dbReference type="PROSITE" id="PS50072">
    <property type="entry name" value="CSA_PPIASE_2"/>
    <property type="match status" value="1"/>
</dbReference>
<dbReference type="PROSITE" id="PS00170">
    <property type="entry name" value="CSA_PPIASE_1"/>
    <property type="match status" value="1"/>
</dbReference>
<comment type="catalytic activity">
    <reaction evidence="1 5">
        <text>[protein]-peptidylproline (omega=180) = [protein]-peptidylproline (omega=0)</text>
        <dbReference type="Rhea" id="RHEA:16237"/>
        <dbReference type="Rhea" id="RHEA-COMP:10747"/>
        <dbReference type="Rhea" id="RHEA-COMP:10748"/>
        <dbReference type="ChEBI" id="CHEBI:83833"/>
        <dbReference type="ChEBI" id="CHEBI:83834"/>
        <dbReference type="EC" id="5.2.1.8"/>
    </reaction>
</comment>
<dbReference type="PANTHER" id="PTHR45625:SF6">
    <property type="entry name" value="SPLICEOSOME-ASSOCIATED PROTEIN CWC27 HOMOLOG"/>
    <property type="match status" value="1"/>
</dbReference>
<dbReference type="InterPro" id="IPR029000">
    <property type="entry name" value="Cyclophilin-like_dom_sf"/>
</dbReference>
<organism evidence="8 9">
    <name type="scientific">Rhodotorula diobovata</name>
    <dbReference type="NCBI Taxonomy" id="5288"/>
    <lineage>
        <taxon>Eukaryota</taxon>
        <taxon>Fungi</taxon>
        <taxon>Dikarya</taxon>
        <taxon>Basidiomycota</taxon>
        <taxon>Pucciniomycotina</taxon>
        <taxon>Microbotryomycetes</taxon>
        <taxon>Sporidiobolales</taxon>
        <taxon>Sporidiobolaceae</taxon>
        <taxon>Rhodotorula</taxon>
    </lineage>
</organism>
<evidence type="ECO:0000256" key="4">
    <source>
        <dbReference type="ARBA" id="ARBA00038509"/>
    </source>
</evidence>
<feature type="domain" description="PPIase cyclophilin-type" evidence="7">
    <location>
        <begin position="13"/>
        <end position="163"/>
    </location>
</feature>
<accession>A0A5C5FMN3</accession>
<evidence type="ECO:0000256" key="3">
    <source>
        <dbReference type="ARBA" id="ARBA00023242"/>
    </source>
</evidence>
<comment type="subcellular location">
    <subcellularLocation>
        <location evidence="2">Nucleus</location>
    </subcellularLocation>
</comment>
<comment type="caution">
    <text evidence="8">The sequence shown here is derived from an EMBL/GenBank/DDBJ whole genome shotgun (WGS) entry which is preliminary data.</text>
</comment>
<keyword evidence="5" id="KW-0413">Isomerase</keyword>
<evidence type="ECO:0000256" key="2">
    <source>
        <dbReference type="ARBA" id="ARBA00004123"/>
    </source>
</evidence>
<dbReference type="EMBL" id="SOZI01000158">
    <property type="protein sequence ID" value="TNY18060.1"/>
    <property type="molecule type" value="Genomic_DNA"/>
</dbReference>
<dbReference type="Pfam" id="PF00160">
    <property type="entry name" value="Pro_isomerase"/>
    <property type="match status" value="1"/>
</dbReference>
<evidence type="ECO:0000259" key="7">
    <source>
        <dbReference type="PROSITE" id="PS50072"/>
    </source>
</evidence>
<name>A0A5C5FMN3_9BASI</name>
<dbReference type="Proteomes" id="UP000311382">
    <property type="component" value="Unassembled WGS sequence"/>
</dbReference>
<dbReference type="InterPro" id="IPR002130">
    <property type="entry name" value="Cyclophilin-type_PPIase_dom"/>
</dbReference>
<evidence type="ECO:0000256" key="1">
    <source>
        <dbReference type="ARBA" id="ARBA00000971"/>
    </source>
</evidence>
<dbReference type="Gene3D" id="2.40.100.10">
    <property type="entry name" value="Cyclophilin-like"/>
    <property type="match status" value="1"/>
</dbReference>
<dbReference type="GO" id="GO:0006457">
    <property type="term" value="P:protein folding"/>
    <property type="evidence" value="ECO:0007669"/>
    <property type="project" value="InterPro"/>
</dbReference>
<keyword evidence="5" id="KW-0697">Rotamase</keyword>